<evidence type="ECO:0000313" key="2">
    <source>
        <dbReference type="EMBL" id="GAA0252407.1"/>
    </source>
</evidence>
<keyword evidence="1" id="KW-1133">Transmembrane helix</keyword>
<keyword evidence="3" id="KW-1185">Reference proteome</keyword>
<dbReference type="RefSeq" id="WP_343937417.1">
    <property type="nucleotide sequence ID" value="NZ_BAAABU010000020.1"/>
</dbReference>
<dbReference type="EMBL" id="BAAABU010000020">
    <property type="protein sequence ID" value="GAA0252407.1"/>
    <property type="molecule type" value="Genomic_DNA"/>
</dbReference>
<sequence>MTLDALADRFDGWARRPGAAADVLRGIGEDLRAGGHALVGSPLVVAYPPEVLLPDEGRPRWVGWLEVVRDLLVFVPVGFTWWRLSGALEAHERANSTESFLLGWQRGFGGQVPTLGGTAAFVAFIVLVIIGLTLVAHVLGNRHTESRSEDRAALGRDLAMATVLVGRVEVEGEVQLTKRQVRDFAARIGASNTALVSALKDTGRTIAGAVEAGPGSDLHNALAEWTTAARALRDMGSALQPPAETLAALIALHETVVADGRALQGSLTSLIGQLDQATQRAEADAQSHREVAGEVARSAERLGESLDVFRERTESLSELVAQLRYALDRLDHRYDGWDETRLDNAAPLSGGDH</sequence>
<gene>
    <name evidence="2" type="ORF">GCM10010492_61170</name>
</gene>
<reference evidence="2 3" key="1">
    <citation type="journal article" date="2019" name="Int. J. Syst. Evol. Microbiol.">
        <title>The Global Catalogue of Microorganisms (GCM) 10K type strain sequencing project: providing services to taxonomists for standard genome sequencing and annotation.</title>
        <authorList>
            <consortium name="The Broad Institute Genomics Platform"/>
            <consortium name="The Broad Institute Genome Sequencing Center for Infectious Disease"/>
            <person name="Wu L."/>
            <person name="Ma J."/>
        </authorList>
    </citation>
    <scope>NUCLEOTIDE SEQUENCE [LARGE SCALE GENOMIC DNA]</scope>
    <source>
        <strain evidence="2 3">JCM 3380</strain>
    </source>
</reference>
<dbReference type="Proteomes" id="UP001500416">
    <property type="component" value="Unassembled WGS sequence"/>
</dbReference>
<evidence type="ECO:0000313" key="3">
    <source>
        <dbReference type="Proteomes" id="UP001500416"/>
    </source>
</evidence>
<proteinExistence type="predicted"/>
<keyword evidence="1" id="KW-0472">Membrane</keyword>
<evidence type="ECO:0000256" key="1">
    <source>
        <dbReference type="SAM" id="Phobius"/>
    </source>
</evidence>
<accession>A0ABN0UJ89</accession>
<protein>
    <submittedName>
        <fullName evidence="2">Uncharacterized protein</fullName>
    </submittedName>
</protein>
<keyword evidence="1" id="KW-0812">Transmembrane</keyword>
<feature type="transmembrane region" description="Helical" evidence="1">
    <location>
        <begin position="119"/>
        <end position="139"/>
    </location>
</feature>
<name>A0ABN0UJ89_9PSEU</name>
<organism evidence="2 3">
    <name type="scientific">Saccharothrix mutabilis subsp. mutabilis</name>
    <dbReference type="NCBI Taxonomy" id="66855"/>
    <lineage>
        <taxon>Bacteria</taxon>
        <taxon>Bacillati</taxon>
        <taxon>Actinomycetota</taxon>
        <taxon>Actinomycetes</taxon>
        <taxon>Pseudonocardiales</taxon>
        <taxon>Pseudonocardiaceae</taxon>
        <taxon>Saccharothrix</taxon>
    </lineage>
</organism>
<comment type="caution">
    <text evidence="2">The sequence shown here is derived from an EMBL/GenBank/DDBJ whole genome shotgun (WGS) entry which is preliminary data.</text>
</comment>